<reference evidence="2" key="1">
    <citation type="submission" date="2019-03" db="EMBL/GenBank/DDBJ databases">
        <title>Long read genome sequence of the mycoparasitic Pythium oligandrum ATCC 38472 isolated from sugarbeet rhizosphere.</title>
        <authorList>
            <person name="Gaulin E."/>
        </authorList>
    </citation>
    <scope>NUCLEOTIDE SEQUENCE</scope>
    <source>
        <strain evidence="2">ATCC 38472_TT</strain>
    </source>
</reference>
<keyword evidence="1" id="KW-0175">Coiled coil</keyword>
<comment type="caution">
    <text evidence="2">The sequence shown here is derived from an EMBL/GenBank/DDBJ whole genome shotgun (WGS) entry which is preliminary data.</text>
</comment>
<evidence type="ECO:0000313" key="2">
    <source>
        <dbReference type="EMBL" id="TMW67849.1"/>
    </source>
</evidence>
<name>A0A8K1CRD2_PYTOL</name>
<proteinExistence type="predicted"/>
<dbReference type="AlphaFoldDB" id="A0A8K1CRD2"/>
<gene>
    <name evidence="2" type="ORF">Poli38472_007521</name>
</gene>
<protein>
    <submittedName>
        <fullName evidence="2">Uncharacterized protein</fullName>
    </submittedName>
</protein>
<keyword evidence="3" id="KW-1185">Reference proteome</keyword>
<organism evidence="2 3">
    <name type="scientific">Pythium oligandrum</name>
    <name type="common">Mycoparasitic fungus</name>
    <dbReference type="NCBI Taxonomy" id="41045"/>
    <lineage>
        <taxon>Eukaryota</taxon>
        <taxon>Sar</taxon>
        <taxon>Stramenopiles</taxon>
        <taxon>Oomycota</taxon>
        <taxon>Peronosporomycetes</taxon>
        <taxon>Pythiales</taxon>
        <taxon>Pythiaceae</taxon>
        <taxon>Pythium</taxon>
    </lineage>
</organism>
<accession>A0A8K1CRD2</accession>
<evidence type="ECO:0000313" key="3">
    <source>
        <dbReference type="Proteomes" id="UP000794436"/>
    </source>
</evidence>
<evidence type="ECO:0000256" key="1">
    <source>
        <dbReference type="SAM" id="Coils"/>
    </source>
</evidence>
<feature type="coiled-coil region" evidence="1">
    <location>
        <begin position="61"/>
        <end position="88"/>
    </location>
</feature>
<feature type="coiled-coil region" evidence="1">
    <location>
        <begin position="123"/>
        <end position="150"/>
    </location>
</feature>
<dbReference type="EMBL" id="SPLM01000003">
    <property type="protein sequence ID" value="TMW67849.1"/>
    <property type="molecule type" value="Genomic_DNA"/>
</dbReference>
<sequence>MSTDLGSDSETLAAIVAYIDAFESDSPEDLLSLTNSDSVDSLKHSVRRRFKERRVYSNRSRDHQRRELESLRLEAERLHARLAELKTARSGREQALRAHMDGRDDRRSEALQRRMVAVWKRVAARQKQMRQDAERENEKLRNRTERHQDVARTLKRFIEKQLTEEHHAASNLRLQISRSLSSSSADPDDLTRVFSGIVTDLQSLYNSNASWIRTAELSSMSADTSRDSHVTMLSPTCFVFELVNRQLFPFEFRVAANSYWDLSLTCECAMFDFFNETLDVDGRTTIFRAQMIEEPSIGRLRRFASMQKINETDRTVVTGIARSDSLQVGGHKLQEARLTEYYTFVFQPPEAEAQNESLMVASGRIVLDMGSNYLTSFEALSVLSAYYSTKMHEHFQWVAGNMEDQMLGLEVQCQ</sequence>
<dbReference type="Proteomes" id="UP000794436">
    <property type="component" value="Unassembled WGS sequence"/>
</dbReference>